<dbReference type="InterPro" id="IPR045864">
    <property type="entry name" value="aa-tRNA-synth_II/BPL/LPL"/>
</dbReference>
<keyword evidence="4" id="KW-0547">Nucleotide-binding</keyword>
<dbReference type="InterPro" id="IPR012340">
    <property type="entry name" value="NA-bd_OB-fold"/>
</dbReference>
<dbReference type="AlphaFoldDB" id="A0A834RHT6"/>
<dbReference type="Pfam" id="PF00152">
    <property type="entry name" value="tRNA-synt_2"/>
    <property type="match status" value="1"/>
</dbReference>
<dbReference type="PROSITE" id="PS50862">
    <property type="entry name" value="AA_TRNA_LIGASE_II"/>
    <property type="match status" value="1"/>
</dbReference>
<evidence type="ECO:0000256" key="2">
    <source>
        <dbReference type="ARBA" id="ARBA00012816"/>
    </source>
</evidence>
<evidence type="ECO:0000256" key="3">
    <source>
        <dbReference type="ARBA" id="ARBA00022598"/>
    </source>
</evidence>
<evidence type="ECO:0000256" key="4">
    <source>
        <dbReference type="ARBA" id="ARBA00022741"/>
    </source>
</evidence>
<name>A0A834RHT6_SARSC</name>
<dbReference type="GO" id="GO:0005739">
    <property type="term" value="C:mitochondrion"/>
    <property type="evidence" value="ECO:0007669"/>
    <property type="project" value="TreeGrafter"/>
</dbReference>
<evidence type="ECO:0000256" key="1">
    <source>
        <dbReference type="ARBA" id="ARBA00008226"/>
    </source>
</evidence>
<dbReference type="NCBIfam" id="TIGR00457">
    <property type="entry name" value="asnS"/>
    <property type="match status" value="1"/>
</dbReference>
<dbReference type="PRINTS" id="PR01042">
    <property type="entry name" value="TRNASYNTHASP"/>
</dbReference>
<dbReference type="InterPro" id="IPR006195">
    <property type="entry name" value="aa-tRNA-synth_II"/>
</dbReference>
<keyword evidence="7" id="KW-0030">Aminoacyl-tRNA synthetase</keyword>
<evidence type="ECO:0000256" key="6">
    <source>
        <dbReference type="ARBA" id="ARBA00022917"/>
    </source>
</evidence>
<feature type="domain" description="Aminoacyl-transfer RNA synthetases class-II family profile" evidence="8">
    <location>
        <begin position="193"/>
        <end position="500"/>
    </location>
</feature>
<dbReference type="PANTHER" id="PTHR22594:SF34">
    <property type="entry name" value="ASPARAGINE--TRNA LIGASE, MITOCHONDRIAL-RELATED"/>
    <property type="match status" value="1"/>
</dbReference>
<comment type="similarity">
    <text evidence="1">Belongs to the class-II aminoacyl-tRNA synthetase family.</text>
</comment>
<sequence>MCCFAWSPLDLTNDRSDENKENHRNQFRMISFSINRLIARTCNLRRFSHIDCTNNCERIKNIRAVLSKSPSDQLYRINGWIRGKVHRFRTKWFFHLEDGSSATRLQVIIPNELIDSKECLKINNGSSVECIGSIQKSHGSMQAIDFHCVKLKIIGDCPLDQYQISHLGKNIEFDILREMPHLRPRLRYFQSILRIRNELNKAIRDYMESNDFFEVQVPCITTNDCEGGGECFTLSPMNWQNDGNKFYFGRPVFLTSSGQLHLEALASSLSKVFSMSTVFRAEKTMSQKHLSEFQMLEVEESFIFDLDTLLDRVEDLIKHLIRWLESKCDEDLAYLLATNAFETQFDALKRCHFIRISYEEARNILAENFPQIKTNNLNLNAQMERFLLEYFQNKFIFITKFPFELKPFYMKRSCDANTMDCFDLLAPISGEICGGSLREHILENLEDNLYTKNMSTDQLQWYLDLRRFGSGASGGFGLGFDRLIQTICGVRNIKDVATFPRWPYHCHL</sequence>
<reference evidence="11" key="1">
    <citation type="journal article" date="2020" name="PLoS Negl. Trop. Dis.">
        <title>High-quality nuclear genome for Sarcoptes scabiei-A critical resource for a neglected parasite.</title>
        <authorList>
            <person name="Korhonen P.K."/>
            <person name="Gasser R.B."/>
            <person name="Ma G."/>
            <person name="Wang T."/>
            <person name="Stroehlein A.J."/>
            <person name="Young N.D."/>
            <person name="Ang C.S."/>
            <person name="Fernando D.D."/>
            <person name="Lu H.C."/>
            <person name="Taylor S."/>
            <person name="Reynolds S.L."/>
            <person name="Mofiz E."/>
            <person name="Najaraj S.H."/>
            <person name="Gowda H."/>
            <person name="Madugundu A."/>
            <person name="Renuse S."/>
            <person name="Holt D."/>
            <person name="Pandey A."/>
            <person name="Papenfuss A.T."/>
            <person name="Fischer K."/>
        </authorList>
    </citation>
    <scope>NUCLEOTIDE SEQUENCE [LARGE SCALE GENOMIC DNA]</scope>
</reference>
<keyword evidence="6" id="KW-0648">Protein biosynthesis</keyword>
<keyword evidence="5" id="KW-0067">ATP-binding</keyword>
<dbReference type="InterPro" id="IPR004364">
    <property type="entry name" value="Aa-tRNA-synt_II"/>
</dbReference>
<dbReference type="EnsemblMetazoa" id="SSS_66s_mrna">
    <property type="protein sequence ID" value="KAF7496445.1"/>
    <property type="gene ID" value="SSS_66"/>
</dbReference>
<dbReference type="EMBL" id="WVUK01000007">
    <property type="protein sequence ID" value="KAF7496445.1"/>
    <property type="molecule type" value="Genomic_DNA"/>
</dbReference>
<accession>A0A834RHT6</accession>
<dbReference type="PANTHER" id="PTHR22594">
    <property type="entry name" value="ASPARTYL/LYSYL-TRNA SYNTHETASE"/>
    <property type="match status" value="1"/>
</dbReference>
<dbReference type="SUPFAM" id="SSF50249">
    <property type="entry name" value="Nucleic acid-binding proteins"/>
    <property type="match status" value="1"/>
</dbReference>
<reference evidence="10" key="3">
    <citation type="submission" date="2022-06" db="UniProtKB">
        <authorList>
            <consortium name="EnsemblMetazoa"/>
        </authorList>
    </citation>
    <scope>IDENTIFICATION</scope>
</reference>
<evidence type="ECO:0000313" key="11">
    <source>
        <dbReference type="Proteomes" id="UP000070412"/>
    </source>
</evidence>
<dbReference type="InterPro" id="IPR002312">
    <property type="entry name" value="Asp/Asn-tRNA-synth_IIb"/>
</dbReference>
<keyword evidence="11" id="KW-1185">Reference proteome</keyword>
<dbReference type="Proteomes" id="UP000070412">
    <property type="component" value="Unassembled WGS sequence"/>
</dbReference>
<evidence type="ECO:0000256" key="5">
    <source>
        <dbReference type="ARBA" id="ARBA00022840"/>
    </source>
</evidence>
<dbReference type="GO" id="GO:0006421">
    <property type="term" value="P:asparaginyl-tRNA aminoacylation"/>
    <property type="evidence" value="ECO:0007669"/>
    <property type="project" value="InterPro"/>
</dbReference>
<dbReference type="Gene3D" id="2.40.50.140">
    <property type="entry name" value="Nucleic acid-binding proteins"/>
    <property type="match status" value="1"/>
</dbReference>
<dbReference type="Gene3D" id="3.30.930.10">
    <property type="entry name" value="Bira Bifunctional Protein, Domain 2"/>
    <property type="match status" value="1"/>
</dbReference>
<evidence type="ECO:0000256" key="7">
    <source>
        <dbReference type="ARBA" id="ARBA00023146"/>
    </source>
</evidence>
<protein>
    <recommendedName>
        <fullName evidence="2">asparagine--tRNA ligase</fullName>
        <ecNumber evidence="2">6.1.1.22</ecNumber>
    </recommendedName>
</protein>
<organism evidence="9">
    <name type="scientific">Sarcoptes scabiei</name>
    <name type="common">Itch mite</name>
    <name type="synonym">Acarus scabiei</name>
    <dbReference type="NCBI Taxonomy" id="52283"/>
    <lineage>
        <taxon>Eukaryota</taxon>
        <taxon>Metazoa</taxon>
        <taxon>Ecdysozoa</taxon>
        <taxon>Arthropoda</taxon>
        <taxon>Chelicerata</taxon>
        <taxon>Arachnida</taxon>
        <taxon>Acari</taxon>
        <taxon>Acariformes</taxon>
        <taxon>Sarcoptiformes</taxon>
        <taxon>Astigmata</taxon>
        <taxon>Psoroptidia</taxon>
        <taxon>Sarcoptoidea</taxon>
        <taxon>Sarcoptidae</taxon>
        <taxon>Sarcoptinae</taxon>
        <taxon>Sarcoptes</taxon>
    </lineage>
</organism>
<reference evidence="9" key="2">
    <citation type="submission" date="2020-01" db="EMBL/GenBank/DDBJ databases">
        <authorList>
            <person name="Korhonen P.K.K."/>
            <person name="Guangxu M.G."/>
            <person name="Wang T.W."/>
            <person name="Stroehlein A.J.S."/>
            <person name="Young N.D."/>
            <person name="Ang C.-S.A."/>
            <person name="Fernando D.W.F."/>
            <person name="Lu H.L."/>
            <person name="Taylor S.T."/>
            <person name="Ehtesham M.E.M."/>
            <person name="Najaraj S.H.N."/>
            <person name="Harsha G.H.G."/>
            <person name="Madugundu A.M."/>
            <person name="Renuse S.R."/>
            <person name="Holt D.H."/>
            <person name="Pandey A.P."/>
            <person name="Papenfuss A.P."/>
            <person name="Gasser R.B.G."/>
            <person name="Fischer K.F."/>
        </authorList>
    </citation>
    <scope>NUCLEOTIDE SEQUENCE</scope>
    <source>
        <strain evidence="9">SSS_KF_BRIS2020</strain>
    </source>
</reference>
<evidence type="ECO:0000313" key="10">
    <source>
        <dbReference type="EnsemblMetazoa" id="KAF7496445.1"/>
    </source>
</evidence>
<proteinExistence type="inferred from homology"/>
<keyword evidence="3 9" id="KW-0436">Ligase</keyword>
<dbReference type="SUPFAM" id="SSF55681">
    <property type="entry name" value="Class II aaRS and biotin synthetases"/>
    <property type="match status" value="1"/>
</dbReference>
<evidence type="ECO:0000313" key="9">
    <source>
        <dbReference type="EMBL" id="KAF7496445.1"/>
    </source>
</evidence>
<dbReference type="OrthoDB" id="1931232at2759"/>
<evidence type="ECO:0000259" key="8">
    <source>
        <dbReference type="PROSITE" id="PS50862"/>
    </source>
</evidence>
<dbReference type="GO" id="GO:0005524">
    <property type="term" value="F:ATP binding"/>
    <property type="evidence" value="ECO:0007669"/>
    <property type="project" value="UniProtKB-KW"/>
</dbReference>
<dbReference type="EC" id="6.1.1.22" evidence="2"/>
<gene>
    <name evidence="9" type="primary">SSS_66g</name>
    <name evidence="9" type="ORF">SSS_66</name>
</gene>
<dbReference type="GO" id="GO:0004816">
    <property type="term" value="F:asparagine-tRNA ligase activity"/>
    <property type="evidence" value="ECO:0007669"/>
    <property type="project" value="UniProtKB-EC"/>
</dbReference>
<dbReference type="InterPro" id="IPR004522">
    <property type="entry name" value="Asn-tRNA-ligase"/>
</dbReference>